<dbReference type="KEGG" id="piv:NCTC13079_00096"/>
<dbReference type="AlphaFoldDB" id="A0A448UZK9"/>
<dbReference type="OrthoDB" id="9816136at2"/>
<accession>A0A448UZK9</accession>
<reference evidence="3 4" key="1">
    <citation type="submission" date="2018-12" db="EMBL/GenBank/DDBJ databases">
        <authorList>
            <consortium name="Pathogen Informatics"/>
        </authorList>
    </citation>
    <scope>NUCLEOTIDE SEQUENCE [LARGE SCALE GENOMIC DNA]</scope>
    <source>
        <strain evidence="3 4">NCTC13079</strain>
    </source>
</reference>
<proteinExistence type="predicted"/>
<dbReference type="InterPro" id="IPR050873">
    <property type="entry name" value="V-ATPase_V0D/AC39_subunit"/>
</dbReference>
<dbReference type="PANTHER" id="PTHR38682">
    <property type="entry name" value="V-TYPE ATP SYNTHASE SUBUNIT C"/>
    <property type="match status" value="1"/>
</dbReference>
<dbReference type="GO" id="GO:0046961">
    <property type="term" value="F:proton-transporting ATPase activity, rotational mechanism"/>
    <property type="evidence" value="ECO:0007669"/>
    <property type="project" value="InterPro"/>
</dbReference>
<dbReference type="RefSeq" id="WP_126464582.1">
    <property type="nucleotide sequence ID" value="NZ_JAUSWF010000005.1"/>
</dbReference>
<evidence type="ECO:0000313" key="3">
    <source>
        <dbReference type="EMBL" id="VEJ34328.1"/>
    </source>
</evidence>
<dbReference type="SUPFAM" id="SSF103486">
    <property type="entry name" value="V-type ATP synthase subunit C"/>
    <property type="match status" value="1"/>
</dbReference>
<dbReference type="Pfam" id="PF01992">
    <property type="entry name" value="vATP-synt_AC39"/>
    <property type="match status" value="1"/>
</dbReference>
<protein>
    <submittedName>
        <fullName evidence="3">V-type ATP synthase subunit C</fullName>
    </submittedName>
</protein>
<dbReference type="Proteomes" id="UP000269544">
    <property type="component" value="Chromosome"/>
</dbReference>
<keyword evidence="1" id="KW-0813">Transport</keyword>
<keyword evidence="2" id="KW-0406">Ion transport</keyword>
<gene>
    <name evidence="3" type="ORF">NCTC13079_00096</name>
</gene>
<dbReference type="PANTHER" id="PTHR38682:SF1">
    <property type="entry name" value="V-TYPE ATP SYNTHASE SUBUNIT C"/>
    <property type="match status" value="1"/>
</dbReference>
<dbReference type="EMBL" id="LR134523">
    <property type="protein sequence ID" value="VEJ34328.1"/>
    <property type="molecule type" value="Genomic_DNA"/>
</dbReference>
<organism evidence="3 4">
    <name type="scientific">Aedoeadaptatus ivorii</name>
    <dbReference type="NCBI Taxonomy" id="54006"/>
    <lineage>
        <taxon>Bacteria</taxon>
        <taxon>Bacillati</taxon>
        <taxon>Bacillota</taxon>
        <taxon>Tissierellia</taxon>
        <taxon>Tissierellales</taxon>
        <taxon>Peptoniphilaceae</taxon>
        <taxon>Aedoeadaptatus</taxon>
    </lineage>
</organism>
<keyword evidence="4" id="KW-1185">Reference proteome</keyword>
<dbReference type="InterPro" id="IPR044911">
    <property type="entry name" value="V-type_ATPase_csu/dsu_dom_3"/>
</dbReference>
<dbReference type="InterPro" id="IPR002843">
    <property type="entry name" value="ATPase_V0-cplx_csu/dsu"/>
</dbReference>
<evidence type="ECO:0000256" key="2">
    <source>
        <dbReference type="ARBA" id="ARBA00023065"/>
    </source>
</evidence>
<evidence type="ECO:0000256" key="1">
    <source>
        <dbReference type="ARBA" id="ARBA00022448"/>
    </source>
</evidence>
<name>A0A448UZK9_9FIRM</name>
<dbReference type="InterPro" id="IPR036079">
    <property type="entry name" value="ATPase_csu/dsu_sf"/>
</dbReference>
<evidence type="ECO:0000313" key="4">
    <source>
        <dbReference type="Proteomes" id="UP000269544"/>
    </source>
</evidence>
<dbReference type="Gene3D" id="1.10.132.50">
    <property type="entry name" value="ATP synthase (C/AC39) subunit, domain 3"/>
    <property type="match status" value="2"/>
</dbReference>
<sequence>MNYAAVNTKAVAVYARYLKAEIPLKLLEAGNLKDAVKILEESWGLSLGDSPDLLQINVEMEKKVYEALSNFVYYLQGESRKFYEALLLRYELRDLKRIFRAVYHHENIDMVRNSMLAFDASLLPADEEISGEHLFEILSHTQYGRMLSVYKDVPGDRILFYIEMELDRAYYENLLKEAEKLKGADKKVALALLNRHVDLLNILYIYRGKKTYDILSTEMANFVIRGGNIPRHKLQDWVYADDVAALVEAVGHSSFSFLFKKGREDHMTDIYSSRDLSEVYREHFLHAGQTIAKVLAISVLLEFAVRDVSTVLEGLRLGFGKQVIRNLLTIPVKEGEVWQ</sequence>